<name>A0A418NSG8_9SPHN</name>
<dbReference type="Gene3D" id="3.40.50.1110">
    <property type="entry name" value="SGNH hydrolase"/>
    <property type="match status" value="1"/>
</dbReference>
<dbReference type="GO" id="GO:0016788">
    <property type="term" value="F:hydrolase activity, acting on ester bonds"/>
    <property type="evidence" value="ECO:0007669"/>
    <property type="project" value="UniProtKB-ARBA"/>
</dbReference>
<protein>
    <recommendedName>
        <fullName evidence="1">SGNH hydrolase-type esterase domain-containing protein</fullName>
    </recommendedName>
</protein>
<dbReference type="OrthoDB" id="7297045at2"/>
<dbReference type="EMBL" id="QXFL01000004">
    <property type="protein sequence ID" value="RIV85892.1"/>
    <property type="molecule type" value="Genomic_DNA"/>
</dbReference>
<organism evidence="2 3">
    <name type="scientific">Aurantiacibacter zhengii</name>
    <dbReference type="NCBI Taxonomy" id="2307003"/>
    <lineage>
        <taxon>Bacteria</taxon>
        <taxon>Pseudomonadati</taxon>
        <taxon>Pseudomonadota</taxon>
        <taxon>Alphaproteobacteria</taxon>
        <taxon>Sphingomonadales</taxon>
        <taxon>Erythrobacteraceae</taxon>
        <taxon>Aurantiacibacter</taxon>
    </lineage>
</organism>
<sequence length="313" mass="34854">MASNPIITRLKQPALLLLVAILAFFAVDRAVGAVLREGLDRYFGLDQPEAVLLVGHSHVVLGVDKTLLERELGQPVANYARAGAQLDDRILMARHYARLHPHGVRAIVFGVDNHLFTAKGLSANSYSQFYPHMGDPLVGSMLRESAPEWDYRQRQISHLARYDDVLLNAAIRGWMGNWNNAVGGQFKPEVLAAEVASGDFRRISIDDAQVAHMEAFLDESEQKGWPVFLAFIPTTAQWQAVEPETAAQVEALLRRLADAHANVTFIDLREPWQHREEFFIDPLHLNAEGSREVTADLSRKIAPLIPGAQDSTQ</sequence>
<evidence type="ECO:0000259" key="1">
    <source>
        <dbReference type="Pfam" id="PF13472"/>
    </source>
</evidence>
<feature type="domain" description="SGNH hydrolase-type esterase" evidence="1">
    <location>
        <begin position="151"/>
        <end position="291"/>
    </location>
</feature>
<dbReference type="InterPro" id="IPR013830">
    <property type="entry name" value="SGNH_hydro"/>
</dbReference>
<evidence type="ECO:0000313" key="2">
    <source>
        <dbReference type="EMBL" id="RIV85892.1"/>
    </source>
</evidence>
<dbReference type="AlphaFoldDB" id="A0A418NSG8"/>
<dbReference type="RefSeq" id="WP_119587083.1">
    <property type="nucleotide sequence ID" value="NZ_CAWODQ010000024.1"/>
</dbReference>
<accession>A0A418NSG8</accession>
<proteinExistence type="predicted"/>
<comment type="caution">
    <text evidence="2">The sequence shown here is derived from an EMBL/GenBank/DDBJ whole genome shotgun (WGS) entry which is preliminary data.</text>
</comment>
<evidence type="ECO:0000313" key="3">
    <source>
        <dbReference type="Proteomes" id="UP000286576"/>
    </source>
</evidence>
<reference evidence="2 3" key="1">
    <citation type="submission" date="2018-08" db="EMBL/GenBank/DDBJ databases">
        <title>Erythrobacter zhengii sp.nov., a bacterium isolated from deep-sea sediment.</title>
        <authorList>
            <person name="Fang C."/>
            <person name="Wu Y.-H."/>
            <person name="Sun C."/>
            <person name="Wang H."/>
            <person name="Cheng H."/>
            <person name="Meng F.-X."/>
            <person name="Wang C.-S."/>
            <person name="Xu X.-W."/>
        </authorList>
    </citation>
    <scope>NUCLEOTIDE SEQUENCE [LARGE SCALE GENOMIC DNA]</scope>
    <source>
        <strain evidence="2 3">V18</strain>
    </source>
</reference>
<dbReference type="InterPro" id="IPR036514">
    <property type="entry name" value="SGNH_hydro_sf"/>
</dbReference>
<keyword evidence="3" id="KW-1185">Reference proteome</keyword>
<dbReference type="SUPFAM" id="SSF52266">
    <property type="entry name" value="SGNH hydrolase"/>
    <property type="match status" value="1"/>
</dbReference>
<gene>
    <name evidence="2" type="ORF">D2V07_11325</name>
</gene>
<dbReference type="Pfam" id="PF13472">
    <property type="entry name" value="Lipase_GDSL_2"/>
    <property type="match status" value="1"/>
</dbReference>
<dbReference type="Proteomes" id="UP000286576">
    <property type="component" value="Unassembled WGS sequence"/>
</dbReference>